<evidence type="ECO:0000256" key="1">
    <source>
        <dbReference type="ARBA" id="ARBA00022737"/>
    </source>
</evidence>
<dbReference type="EMBL" id="JAQMUH010000024">
    <property type="protein sequence ID" value="MDB9538425.1"/>
    <property type="molecule type" value="Genomic_DNA"/>
</dbReference>
<feature type="transmembrane region" description="Helical" evidence="4">
    <location>
        <begin position="279"/>
        <end position="298"/>
    </location>
</feature>
<accession>A0ABT5AM95</accession>
<dbReference type="CDD" id="cd14014">
    <property type="entry name" value="STKc_PknB_like"/>
    <property type="match status" value="1"/>
</dbReference>
<feature type="repeat" description="TPR" evidence="3">
    <location>
        <begin position="615"/>
        <end position="648"/>
    </location>
</feature>
<evidence type="ECO:0000313" key="6">
    <source>
        <dbReference type="EMBL" id="MDB9538425.1"/>
    </source>
</evidence>
<dbReference type="InterPro" id="IPR050498">
    <property type="entry name" value="Ycf3"/>
</dbReference>
<dbReference type="InterPro" id="IPR013105">
    <property type="entry name" value="TPR_2"/>
</dbReference>
<evidence type="ECO:0000259" key="5">
    <source>
        <dbReference type="PROSITE" id="PS50011"/>
    </source>
</evidence>
<dbReference type="PROSITE" id="PS50005">
    <property type="entry name" value="TPR"/>
    <property type="match status" value="8"/>
</dbReference>
<evidence type="ECO:0000313" key="7">
    <source>
        <dbReference type="Proteomes" id="UP001212499"/>
    </source>
</evidence>
<dbReference type="InterPro" id="IPR000719">
    <property type="entry name" value="Prot_kinase_dom"/>
</dbReference>
<feature type="repeat" description="TPR" evidence="3">
    <location>
        <begin position="480"/>
        <end position="513"/>
    </location>
</feature>
<feature type="repeat" description="TPR" evidence="3">
    <location>
        <begin position="344"/>
        <end position="377"/>
    </location>
</feature>
<reference evidence="6 7" key="1">
    <citation type="submission" date="2023-01" db="EMBL/GenBank/DDBJ databases">
        <title>Genomes from the Australian National Cyanobacteria Reference Collection.</title>
        <authorList>
            <person name="Willis A."/>
            <person name="Lee E.M.F."/>
        </authorList>
    </citation>
    <scope>NUCLEOTIDE SEQUENCE [LARGE SCALE GENOMIC DNA]</scope>
    <source>
        <strain evidence="6 7">CS-1033</strain>
    </source>
</reference>
<dbReference type="Gene3D" id="1.25.40.10">
    <property type="entry name" value="Tetratricopeptide repeat domain"/>
    <property type="match status" value="4"/>
</dbReference>
<keyword evidence="2 3" id="KW-0802">TPR repeat</keyword>
<dbReference type="SUPFAM" id="SSF56112">
    <property type="entry name" value="Protein kinase-like (PK-like)"/>
    <property type="match status" value="1"/>
</dbReference>
<protein>
    <submittedName>
        <fullName evidence="6">Tetratricopeptide repeat protein</fullName>
    </submittedName>
</protein>
<feature type="repeat" description="TPR" evidence="3">
    <location>
        <begin position="581"/>
        <end position="614"/>
    </location>
</feature>
<organism evidence="6 7">
    <name type="scientific">Anabaenopsis arnoldii</name>
    <dbReference type="NCBI Taxonomy" id="2152938"/>
    <lineage>
        <taxon>Bacteria</taxon>
        <taxon>Bacillati</taxon>
        <taxon>Cyanobacteriota</taxon>
        <taxon>Cyanophyceae</taxon>
        <taxon>Nostocales</taxon>
        <taxon>Nodulariaceae</taxon>
        <taxon>Anabaenopsis</taxon>
    </lineage>
</organism>
<feature type="repeat" description="TPR" evidence="3">
    <location>
        <begin position="412"/>
        <end position="445"/>
    </location>
</feature>
<feature type="repeat" description="TPR" evidence="3">
    <location>
        <begin position="378"/>
        <end position="411"/>
    </location>
</feature>
<dbReference type="Pfam" id="PF13181">
    <property type="entry name" value="TPR_8"/>
    <property type="match status" value="1"/>
</dbReference>
<dbReference type="PROSITE" id="PS50293">
    <property type="entry name" value="TPR_REGION"/>
    <property type="match status" value="3"/>
</dbReference>
<dbReference type="SUPFAM" id="SSF48452">
    <property type="entry name" value="TPR-like"/>
    <property type="match status" value="2"/>
</dbReference>
<evidence type="ECO:0000256" key="2">
    <source>
        <dbReference type="ARBA" id="ARBA00022803"/>
    </source>
</evidence>
<dbReference type="RefSeq" id="WP_271730947.1">
    <property type="nucleotide sequence ID" value="NZ_JANQDP010000022.1"/>
</dbReference>
<keyword evidence="4" id="KW-0812">Transmembrane</keyword>
<proteinExistence type="predicted"/>
<dbReference type="SMART" id="SM00028">
    <property type="entry name" value="TPR"/>
    <property type="match status" value="10"/>
</dbReference>
<dbReference type="InterPro" id="IPR011990">
    <property type="entry name" value="TPR-like_helical_dom_sf"/>
</dbReference>
<keyword evidence="4" id="KW-1133">Transmembrane helix</keyword>
<keyword evidence="7" id="KW-1185">Reference proteome</keyword>
<dbReference type="Pfam" id="PF00069">
    <property type="entry name" value="Pkinase"/>
    <property type="match status" value="1"/>
</dbReference>
<dbReference type="SMART" id="SM00220">
    <property type="entry name" value="S_TKc"/>
    <property type="match status" value="1"/>
</dbReference>
<dbReference type="Pfam" id="PF13414">
    <property type="entry name" value="TPR_11"/>
    <property type="match status" value="1"/>
</dbReference>
<dbReference type="PANTHER" id="PTHR44858">
    <property type="entry name" value="TETRATRICOPEPTIDE REPEAT PROTEIN 6"/>
    <property type="match status" value="1"/>
</dbReference>
<sequence length="677" mass="77445">MTGRILDTRYHILEVLNVEEKVQTYLAEDAIVPGRQLVVKELHPDGDTLPDLNLLRELFLHEGHKLQQLSQEHDQIQNLVSYFEEDGKFYLVEEYIIGNTLTNEILQGIPLTQEEVISVLSQVLEVLVFAHQRGVIHQNINPANIIRRESDHKLVLVNFGAIPELITNTVANLEYVPIEQLRGQPQYNSDIYALGIIVIAAIMGLTEQEISTLQQQKGLLTGAIIWRRKNIQICQEVGKILDQMVRFDYQKRYQSVIEVLKDIEQVETHEFTYKQLPKVWLILGGIGFIGIVTVLRLVSSLITIASPVKFEQLYQEGLRKYQEGNYQSAVENFTQAIRLDSSNYQAYKSRGNTFYRLGNYQQAKIDATKAIELNPENADAYYDRGFSLYGLGKYQEAITDYTKAIALNSRHAYAYYARGLALVQMNDNRSANENFSTAIRLRPNYIEAYLQRGILRRRLRIYQTAMEDFDAIIKINPGDARPYYQKGLIYASKNQKYAAIREYTHAINRYPQAVAYLRRADMHSELGYRLKAGKDYDQALELNPRWGAAYNHRGIHRLSFGNYQGAIADHTKAIELNSQDVAAYNNRGNVHLQLGNYKAADKDYSQAIAINPQYGLAYYNRAVNHTKQGNTQSAIADFQQAIKLFQKTGDQNSLRDARQELNLLQTKASPTDTLHES</sequence>
<feature type="repeat" description="TPR" evidence="3">
    <location>
        <begin position="446"/>
        <end position="479"/>
    </location>
</feature>
<dbReference type="Pfam" id="PF00515">
    <property type="entry name" value="TPR_1"/>
    <property type="match status" value="2"/>
</dbReference>
<name>A0ABT5AM95_9CYAN</name>
<feature type="repeat" description="TPR" evidence="3">
    <location>
        <begin position="310"/>
        <end position="343"/>
    </location>
</feature>
<comment type="caution">
    <text evidence="6">The sequence shown here is derived from an EMBL/GenBank/DDBJ whole genome shotgun (WGS) entry which is preliminary data.</text>
</comment>
<dbReference type="Gene3D" id="1.10.510.10">
    <property type="entry name" value="Transferase(Phosphotransferase) domain 1"/>
    <property type="match status" value="1"/>
</dbReference>
<dbReference type="Proteomes" id="UP001212499">
    <property type="component" value="Unassembled WGS sequence"/>
</dbReference>
<dbReference type="InterPro" id="IPR011009">
    <property type="entry name" value="Kinase-like_dom_sf"/>
</dbReference>
<feature type="domain" description="Protein kinase" evidence="5">
    <location>
        <begin position="10"/>
        <end position="272"/>
    </location>
</feature>
<dbReference type="Gene3D" id="3.30.200.20">
    <property type="entry name" value="Phosphorylase Kinase, domain 1"/>
    <property type="match status" value="1"/>
</dbReference>
<keyword evidence="4" id="KW-0472">Membrane</keyword>
<dbReference type="Pfam" id="PF07719">
    <property type="entry name" value="TPR_2"/>
    <property type="match status" value="1"/>
</dbReference>
<keyword evidence="1" id="KW-0677">Repeat</keyword>
<dbReference type="Pfam" id="PF13432">
    <property type="entry name" value="TPR_16"/>
    <property type="match status" value="1"/>
</dbReference>
<evidence type="ECO:0000256" key="4">
    <source>
        <dbReference type="SAM" id="Phobius"/>
    </source>
</evidence>
<evidence type="ECO:0000256" key="3">
    <source>
        <dbReference type="PROSITE-ProRule" id="PRU00339"/>
    </source>
</evidence>
<dbReference type="PROSITE" id="PS50011">
    <property type="entry name" value="PROTEIN_KINASE_DOM"/>
    <property type="match status" value="1"/>
</dbReference>
<gene>
    <name evidence="6" type="ORF">PN457_01885</name>
</gene>
<dbReference type="PANTHER" id="PTHR44858:SF1">
    <property type="entry name" value="UDP-N-ACETYLGLUCOSAMINE--PEPTIDE N-ACETYLGLUCOSAMINYLTRANSFERASE SPINDLY-RELATED"/>
    <property type="match status" value="1"/>
</dbReference>
<dbReference type="InterPro" id="IPR019734">
    <property type="entry name" value="TPR_rpt"/>
</dbReference>